<proteinExistence type="predicted"/>
<dbReference type="SMART" id="SM01090">
    <property type="entry name" value="Copper-fist"/>
    <property type="match status" value="1"/>
</dbReference>
<protein>
    <submittedName>
        <fullName evidence="9">Copper-fist-domain-containing protein</fullName>
    </submittedName>
</protein>
<feature type="domain" description="Copper-fist" evidence="8">
    <location>
        <begin position="1"/>
        <end position="40"/>
    </location>
</feature>
<dbReference type="GO" id="GO:0006878">
    <property type="term" value="P:intracellular copper ion homeostasis"/>
    <property type="evidence" value="ECO:0007669"/>
    <property type="project" value="TreeGrafter"/>
</dbReference>
<dbReference type="FunFam" id="3.90.430.10:FF:000001">
    <property type="entry name" value="Copper fist DNA-binding protein"/>
    <property type="match status" value="1"/>
</dbReference>
<keyword evidence="3" id="KW-0862">Zinc</keyword>
<dbReference type="InterPro" id="IPR001083">
    <property type="entry name" value="Cu_fist_DNA-bd_dom"/>
</dbReference>
<evidence type="ECO:0000256" key="5">
    <source>
        <dbReference type="ARBA" id="ARBA00023015"/>
    </source>
</evidence>
<dbReference type="InterPro" id="IPR051763">
    <property type="entry name" value="Copper_Homeo_Regul"/>
</dbReference>
<dbReference type="PANTHER" id="PTHR28088">
    <property type="entry name" value="TRANSCRIPTIONAL ACTIVATOR HAA1-RELATED"/>
    <property type="match status" value="1"/>
</dbReference>
<dbReference type="PANTHER" id="PTHR28088:SF5">
    <property type="entry name" value="TRANSCRIPTIONAL ACTIVATOR HAA1-RELATED"/>
    <property type="match status" value="1"/>
</dbReference>
<evidence type="ECO:0000259" key="8">
    <source>
        <dbReference type="PROSITE" id="PS50073"/>
    </source>
</evidence>
<gene>
    <name evidence="9" type="ORF">NADFUDRAFT_40514</name>
</gene>
<dbReference type="Pfam" id="PF00649">
    <property type="entry name" value="Copper-fist"/>
    <property type="match status" value="1"/>
</dbReference>
<dbReference type="GO" id="GO:0006879">
    <property type="term" value="P:intracellular iron ion homeostasis"/>
    <property type="evidence" value="ECO:0007669"/>
    <property type="project" value="TreeGrafter"/>
</dbReference>
<evidence type="ECO:0000256" key="2">
    <source>
        <dbReference type="ARBA" id="ARBA00022723"/>
    </source>
</evidence>
<comment type="subcellular location">
    <subcellularLocation>
        <location evidence="1">Nucleus</location>
    </subcellularLocation>
</comment>
<keyword evidence="2" id="KW-0479">Metal-binding</keyword>
<sequence length="285" mass="31529">MVLIDGIKYACQRCIRGHRVKSCIHTDAVLTAVRSKGRPTSQCHHCRENRKLKSLHISCNCNASNFKNGVNSVSKKTCNCNTGQACICYKGSRPKSSTTNSVTNSSPLTAYSDENSLFSLDSDQNASLLLSSSLPAVGNIYEGLLESSLEHHLFEQLPWDTNELFKFMEDQVPEKIGNYKDKMNNNPLHTIPQSNSNLPTSESMAHFEDTDLVPLPLNSFCPLPLNNLDNFDCDSVPNFFADDYLIPFVPEIDLMGAYSNTSGNNDKNANCTLSNHHEITASLSN</sequence>
<evidence type="ECO:0000256" key="1">
    <source>
        <dbReference type="ARBA" id="ARBA00004123"/>
    </source>
</evidence>
<dbReference type="GO" id="GO:0005507">
    <property type="term" value="F:copper ion binding"/>
    <property type="evidence" value="ECO:0007669"/>
    <property type="project" value="InterPro"/>
</dbReference>
<accession>A0A1E3PPI8</accession>
<evidence type="ECO:0000256" key="4">
    <source>
        <dbReference type="ARBA" id="ARBA00023008"/>
    </source>
</evidence>
<dbReference type="PROSITE" id="PS50073">
    <property type="entry name" value="COPPER_FIST_2"/>
    <property type="match status" value="1"/>
</dbReference>
<name>A0A1E3PPI8_9ASCO</name>
<keyword evidence="10" id="KW-1185">Reference proteome</keyword>
<dbReference type="PROSITE" id="PS01119">
    <property type="entry name" value="COPPER_FIST_1"/>
    <property type="match status" value="1"/>
</dbReference>
<keyword evidence="5" id="KW-0805">Transcription regulation</keyword>
<dbReference type="SUPFAM" id="SSF57879">
    <property type="entry name" value="Zinc domain conserved in yeast copper-regulated transcription factors"/>
    <property type="match status" value="1"/>
</dbReference>
<dbReference type="SMART" id="SM00412">
    <property type="entry name" value="Cu_FIST"/>
    <property type="match status" value="1"/>
</dbReference>
<dbReference type="OrthoDB" id="5600085at2759"/>
<dbReference type="GO" id="GO:0000978">
    <property type="term" value="F:RNA polymerase II cis-regulatory region sequence-specific DNA binding"/>
    <property type="evidence" value="ECO:0007669"/>
    <property type="project" value="TreeGrafter"/>
</dbReference>
<dbReference type="Gene3D" id="3.90.430.10">
    <property type="entry name" value="Copper fist DNA-binding domain"/>
    <property type="match status" value="1"/>
</dbReference>
<dbReference type="AlphaFoldDB" id="A0A1E3PPI8"/>
<dbReference type="GO" id="GO:0005634">
    <property type="term" value="C:nucleus"/>
    <property type="evidence" value="ECO:0007669"/>
    <property type="project" value="UniProtKB-SubCell"/>
</dbReference>
<keyword evidence="6" id="KW-0804">Transcription</keyword>
<reference evidence="9 10" key="1">
    <citation type="journal article" date="2016" name="Proc. Natl. Acad. Sci. U.S.A.">
        <title>Comparative genomics of biotechnologically important yeasts.</title>
        <authorList>
            <person name="Riley R."/>
            <person name="Haridas S."/>
            <person name="Wolfe K.H."/>
            <person name="Lopes M.R."/>
            <person name="Hittinger C.T."/>
            <person name="Goeker M."/>
            <person name="Salamov A.A."/>
            <person name="Wisecaver J.H."/>
            <person name="Long T.M."/>
            <person name="Calvey C.H."/>
            <person name="Aerts A.L."/>
            <person name="Barry K.W."/>
            <person name="Choi C."/>
            <person name="Clum A."/>
            <person name="Coughlan A.Y."/>
            <person name="Deshpande S."/>
            <person name="Douglass A.P."/>
            <person name="Hanson S.J."/>
            <person name="Klenk H.-P."/>
            <person name="LaButti K.M."/>
            <person name="Lapidus A."/>
            <person name="Lindquist E.A."/>
            <person name="Lipzen A.M."/>
            <person name="Meier-Kolthoff J.P."/>
            <person name="Ohm R.A."/>
            <person name="Otillar R.P."/>
            <person name="Pangilinan J.L."/>
            <person name="Peng Y."/>
            <person name="Rokas A."/>
            <person name="Rosa C.A."/>
            <person name="Scheuner C."/>
            <person name="Sibirny A.A."/>
            <person name="Slot J.C."/>
            <person name="Stielow J.B."/>
            <person name="Sun H."/>
            <person name="Kurtzman C.P."/>
            <person name="Blackwell M."/>
            <person name="Grigoriev I.V."/>
            <person name="Jeffries T.W."/>
        </authorList>
    </citation>
    <scope>NUCLEOTIDE SEQUENCE [LARGE SCALE GENOMIC DNA]</scope>
    <source>
        <strain evidence="9 10">DSM 6958</strain>
    </source>
</reference>
<evidence type="ECO:0000256" key="6">
    <source>
        <dbReference type="ARBA" id="ARBA00023163"/>
    </source>
</evidence>
<dbReference type="EMBL" id="KV454407">
    <property type="protein sequence ID" value="ODQ67349.1"/>
    <property type="molecule type" value="Genomic_DNA"/>
</dbReference>
<dbReference type="GO" id="GO:0045944">
    <property type="term" value="P:positive regulation of transcription by RNA polymerase II"/>
    <property type="evidence" value="ECO:0007669"/>
    <property type="project" value="TreeGrafter"/>
</dbReference>
<dbReference type="PRINTS" id="PR00617">
    <property type="entry name" value="COPPERFIST"/>
</dbReference>
<evidence type="ECO:0000256" key="3">
    <source>
        <dbReference type="ARBA" id="ARBA00022833"/>
    </source>
</evidence>
<dbReference type="InterPro" id="IPR036395">
    <property type="entry name" value="Cu_fist_DNA-bd_dom_sf"/>
</dbReference>
<dbReference type="GO" id="GO:0000981">
    <property type="term" value="F:DNA-binding transcription factor activity, RNA polymerase II-specific"/>
    <property type="evidence" value="ECO:0007669"/>
    <property type="project" value="TreeGrafter"/>
</dbReference>
<evidence type="ECO:0000313" key="9">
    <source>
        <dbReference type="EMBL" id="ODQ67349.1"/>
    </source>
</evidence>
<evidence type="ECO:0000313" key="10">
    <source>
        <dbReference type="Proteomes" id="UP000095009"/>
    </source>
</evidence>
<dbReference type="Proteomes" id="UP000095009">
    <property type="component" value="Unassembled WGS sequence"/>
</dbReference>
<dbReference type="STRING" id="857566.A0A1E3PPI8"/>
<keyword evidence="4" id="KW-0186">Copper</keyword>
<evidence type="ECO:0000256" key="7">
    <source>
        <dbReference type="ARBA" id="ARBA00023242"/>
    </source>
</evidence>
<organism evidence="9 10">
    <name type="scientific">Nadsonia fulvescens var. elongata DSM 6958</name>
    <dbReference type="NCBI Taxonomy" id="857566"/>
    <lineage>
        <taxon>Eukaryota</taxon>
        <taxon>Fungi</taxon>
        <taxon>Dikarya</taxon>
        <taxon>Ascomycota</taxon>
        <taxon>Saccharomycotina</taxon>
        <taxon>Dipodascomycetes</taxon>
        <taxon>Dipodascales</taxon>
        <taxon>Dipodascales incertae sedis</taxon>
        <taxon>Nadsonia</taxon>
    </lineage>
</organism>
<keyword evidence="7" id="KW-0539">Nucleus</keyword>